<dbReference type="GO" id="GO:0020037">
    <property type="term" value="F:heme binding"/>
    <property type="evidence" value="ECO:0007669"/>
    <property type="project" value="InterPro"/>
</dbReference>
<dbReference type="InterPro" id="IPR009056">
    <property type="entry name" value="Cyt_c-like_dom"/>
</dbReference>
<dbReference type="GO" id="GO:0009055">
    <property type="term" value="F:electron transfer activity"/>
    <property type="evidence" value="ECO:0007669"/>
    <property type="project" value="InterPro"/>
</dbReference>
<dbReference type="Pfam" id="PF07995">
    <property type="entry name" value="GSDH"/>
    <property type="match status" value="1"/>
</dbReference>
<evidence type="ECO:0000256" key="2">
    <source>
        <dbReference type="ARBA" id="ARBA00022723"/>
    </source>
</evidence>
<dbReference type="Pfam" id="PF00034">
    <property type="entry name" value="Cytochrom_C"/>
    <property type="match status" value="1"/>
</dbReference>
<dbReference type="OrthoDB" id="9809720at2"/>
<dbReference type="Gene3D" id="2.120.10.30">
    <property type="entry name" value="TolB, C-terminal domain"/>
    <property type="match status" value="1"/>
</dbReference>
<dbReference type="InterPro" id="IPR012938">
    <property type="entry name" value="Glc/Sorbosone_DH"/>
</dbReference>
<evidence type="ECO:0000256" key="4">
    <source>
        <dbReference type="PROSITE-ProRule" id="PRU00433"/>
    </source>
</evidence>
<evidence type="ECO:0000256" key="5">
    <source>
        <dbReference type="SAM" id="SignalP"/>
    </source>
</evidence>
<keyword evidence="1 4" id="KW-0349">Heme</keyword>
<keyword evidence="2 4" id="KW-0479">Metal-binding</keyword>
<name>A0A5R8KHL9_9BACT</name>
<organism evidence="7 8">
    <name type="scientific">Phragmitibacter flavus</name>
    <dbReference type="NCBI Taxonomy" id="2576071"/>
    <lineage>
        <taxon>Bacteria</taxon>
        <taxon>Pseudomonadati</taxon>
        <taxon>Verrucomicrobiota</taxon>
        <taxon>Verrucomicrobiia</taxon>
        <taxon>Verrucomicrobiales</taxon>
        <taxon>Verrucomicrobiaceae</taxon>
        <taxon>Phragmitibacter</taxon>
    </lineage>
</organism>
<keyword evidence="5" id="KW-0732">Signal</keyword>
<dbReference type="SUPFAM" id="SSF46626">
    <property type="entry name" value="Cytochrome c"/>
    <property type="match status" value="1"/>
</dbReference>
<feature type="signal peptide" evidence="5">
    <location>
        <begin position="1"/>
        <end position="19"/>
    </location>
</feature>
<dbReference type="EMBL" id="VAUV01000004">
    <property type="protein sequence ID" value="TLD71808.1"/>
    <property type="molecule type" value="Genomic_DNA"/>
</dbReference>
<sequence>MMILRSILIFLGLSLPLHAASNGAQLYEQHCALCHGVQGTGIPGVFPPLANADFLKSHREKSLRAPLEGLSEKITVNGVAYHGAMPPVLLGDEDLAAVFSYVFSSWGNQLPAPSVEEIRSLRAKTKHPTLDSLQASMVGQQLPTPPEGWDLRVAAELSFSPVRLAMHANGRQVLALSRQGDIWLWNPDQTHLTRLIEASSYLDPSLGSPSSMGLTVDREGRLYVTCNQRNEKTNPVSNEVTIFRSEPWSKEDDRSWQKFTPWLRASYPFGIGPYNHGLSHIAQGPDGMMYVTSGARTDGGESGDLPNYDQSGEHHLTATLWRLNPDETPPRIEIFARGLRNSYGFCWDNRGRLFATENGPDADPPEELNLIEEGRHYGFPYQYADWTNKPYPHSPDLPAGIEVTQPIRNSTDSLSTFEAHSCPSGIIWLDHTWPKPFADTLLTARFGNLLKREKDVGFDVVHIQPNESSNRSAKVTTLLAPLGRPIDLLVLPGHQILIAEYCRGVTFAAGIGTPGRLLILRPKSK</sequence>
<reference evidence="7 8" key="1">
    <citation type="submission" date="2019-05" db="EMBL/GenBank/DDBJ databases">
        <title>Verrucobacter flavum gen. nov., sp. nov. a new member of the family Verrucomicrobiaceae.</title>
        <authorList>
            <person name="Szuroczki S."/>
            <person name="Abbaszade G."/>
            <person name="Szabo A."/>
            <person name="Felfoldi T."/>
            <person name="Schumann P."/>
            <person name="Boka K."/>
            <person name="Keki Z."/>
            <person name="Toumi M."/>
            <person name="Toth E."/>
        </authorList>
    </citation>
    <scope>NUCLEOTIDE SEQUENCE [LARGE SCALE GENOMIC DNA]</scope>
    <source>
        <strain evidence="7 8">MG-N-17</strain>
    </source>
</reference>
<protein>
    <submittedName>
        <fullName evidence="7">C-type cytochrome</fullName>
    </submittedName>
</protein>
<gene>
    <name evidence="7" type="ORF">FEM03_06645</name>
</gene>
<dbReference type="Gene3D" id="1.10.760.10">
    <property type="entry name" value="Cytochrome c-like domain"/>
    <property type="match status" value="1"/>
</dbReference>
<evidence type="ECO:0000313" key="7">
    <source>
        <dbReference type="EMBL" id="TLD71808.1"/>
    </source>
</evidence>
<feature type="domain" description="Cytochrome c" evidence="6">
    <location>
        <begin position="18"/>
        <end position="106"/>
    </location>
</feature>
<keyword evidence="8" id="KW-1185">Reference proteome</keyword>
<dbReference type="RefSeq" id="WP_138085404.1">
    <property type="nucleotide sequence ID" value="NZ_VAUV01000004.1"/>
</dbReference>
<evidence type="ECO:0000256" key="1">
    <source>
        <dbReference type="ARBA" id="ARBA00022617"/>
    </source>
</evidence>
<dbReference type="AlphaFoldDB" id="A0A5R8KHL9"/>
<keyword evidence="3 4" id="KW-0408">Iron</keyword>
<feature type="chain" id="PRO_5024357526" evidence="5">
    <location>
        <begin position="20"/>
        <end position="525"/>
    </location>
</feature>
<dbReference type="PANTHER" id="PTHR19328">
    <property type="entry name" value="HEDGEHOG-INTERACTING PROTEIN"/>
    <property type="match status" value="1"/>
</dbReference>
<dbReference type="InterPro" id="IPR011042">
    <property type="entry name" value="6-blade_b-propeller_TolB-like"/>
</dbReference>
<accession>A0A5R8KHL9</accession>
<dbReference type="InterPro" id="IPR036909">
    <property type="entry name" value="Cyt_c-like_dom_sf"/>
</dbReference>
<evidence type="ECO:0000256" key="3">
    <source>
        <dbReference type="ARBA" id="ARBA00023004"/>
    </source>
</evidence>
<dbReference type="Proteomes" id="UP000306196">
    <property type="component" value="Unassembled WGS sequence"/>
</dbReference>
<evidence type="ECO:0000259" key="6">
    <source>
        <dbReference type="PROSITE" id="PS51007"/>
    </source>
</evidence>
<dbReference type="PROSITE" id="PS51007">
    <property type="entry name" value="CYTC"/>
    <property type="match status" value="1"/>
</dbReference>
<proteinExistence type="predicted"/>
<evidence type="ECO:0000313" key="8">
    <source>
        <dbReference type="Proteomes" id="UP000306196"/>
    </source>
</evidence>
<dbReference type="PANTHER" id="PTHR19328:SF53">
    <property type="entry name" value="MEMBRANE PROTEIN"/>
    <property type="match status" value="1"/>
</dbReference>
<dbReference type="GO" id="GO:0046872">
    <property type="term" value="F:metal ion binding"/>
    <property type="evidence" value="ECO:0007669"/>
    <property type="project" value="UniProtKB-KW"/>
</dbReference>
<dbReference type="InterPro" id="IPR011041">
    <property type="entry name" value="Quinoprot_gluc/sorb_DH_b-prop"/>
</dbReference>
<dbReference type="SUPFAM" id="SSF50952">
    <property type="entry name" value="Soluble quinoprotein glucose dehydrogenase"/>
    <property type="match status" value="1"/>
</dbReference>
<comment type="caution">
    <text evidence="7">The sequence shown here is derived from an EMBL/GenBank/DDBJ whole genome shotgun (WGS) entry which is preliminary data.</text>
</comment>